<feature type="transmembrane region" description="Helical" evidence="1">
    <location>
        <begin position="53"/>
        <end position="71"/>
    </location>
</feature>
<dbReference type="EMBL" id="JACYFS010000005">
    <property type="protein sequence ID" value="MBD8083862.1"/>
    <property type="molecule type" value="Genomic_DNA"/>
</dbReference>
<organism evidence="2 3">
    <name type="scientific">Chryseobacterium caseinilyticum</name>
    <dbReference type="NCBI Taxonomy" id="2771428"/>
    <lineage>
        <taxon>Bacteria</taxon>
        <taxon>Pseudomonadati</taxon>
        <taxon>Bacteroidota</taxon>
        <taxon>Flavobacteriia</taxon>
        <taxon>Flavobacteriales</taxon>
        <taxon>Weeksellaceae</taxon>
        <taxon>Chryseobacterium group</taxon>
        <taxon>Chryseobacterium</taxon>
    </lineage>
</organism>
<name>A0ABR8ZF66_9FLAO</name>
<proteinExistence type="predicted"/>
<evidence type="ECO:0000313" key="3">
    <source>
        <dbReference type="Proteomes" id="UP000637299"/>
    </source>
</evidence>
<evidence type="ECO:0000313" key="2">
    <source>
        <dbReference type="EMBL" id="MBD8083862.1"/>
    </source>
</evidence>
<keyword evidence="3" id="KW-1185">Reference proteome</keyword>
<keyword evidence="1" id="KW-0472">Membrane</keyword>
<keyword evidence="1" id="KW-1133">Transmembrane helix</keyword>
<protein>
    <recommendedName>
        <fullName evidence="4">DUF4234 domain-containing protein</fullName>
    </recommendedName>
</protein>
<dbReference type="RefSeq" id="WP_191737693.1">
    <property type="nucleotide sequence ID" value="NZ_JACYFS010000005.1"/>
</dbReference>
<accession>A0ABR8ZF66</accession>
<evidence type="ECO:0000256" key="1">
    <source>
        <dbReference type="SAM" id="Phobius"/>
    </source>
</evidence>
<gene>
    <name evidence="2" type="ORF">IC610_15735</name>
</gene>
<evidence type="ECO:0008006" key="4">
    <source>
        <dbReference type="Google" id="ProtNLM"/>
    </source>
</evidence>
<dbReference type="Proteomes" id="UP000637299">
    <property type="component" value="Unassembled WGS sequence"/>
</dbReference>
<keyword evidence="1" id="KW-0812">Transmembrane</keyword>
<comment type="caution">
    <text evidence="2">The sequence shown here is derived from an EMBL/GenBank/DDBJ whole genome shotgun (WGS) entry which is preliminary data.</text>
</comment>
<sequence length="209" mass="24418">MNNVEIISYINAKKKSKLYIENEIRGAQQVLSDLKEQKPVRWYHNAYYIGKRILFLSLAAVAFLFLISTLVDKEAYRNYFDNHYDDIVAGYLNDNFGTKSEITVSQISAVDSNVQTSLSVKEIRTELKEKLVAQVFDYALLTLQITLVVFTLVFWYIARLTRQLHLKNRQILDHYEVNISLMNLYQDVVQEQNYEIDFLEKATASNKKI</sequence>
<feature type="transmembrane region" description="Helical" evidence="1">
    <location>
        <begin position="138"/>
        <end position="158"/>
    </location>
</feature>
<reference evidence="2 3" key="1">
    <citation type="submission" date="2020-09" db="EMBL/GenBank/DDBJ databases">
        <title>Genome seq and assembly of Chryseobacterium sp.</title>
        <authorList>
            <person name="Chhetri G."/>
        </authorList>
    </citation>
    <scope>NUCLEOTIDE SEQUENCE [LARGE SCALE GENOMIC DNA]</scope>
    <source>
        <strain evidence="2 3">GCR10</strain>
    </source>
</reference>